<name>A0AAV0N0K4_9ROSI</name>
<organism evidence="2 3">
    <name type="scientific">Linum tenue</name>
    <dbReference type="NCBI Taxonomy" id="586396"/>
    <lineage>
        <taxon>Eukaryota</taxon>
        <taxon>Viridiplantae</taxon>
        <taxon>Streptophyta</taxon>
        <taxon>Embryophyta</taxon>
        <taxon>Tracheophyta</taxon>
        <taxon>Spermatophyta</taxon>
        <taxon>Magnoliopsida</taxon>
        <taxon>eudicotyledons</taxon>
        <taxon>Gunneridae</taxon>
        <taxon>Pentapetalae</taxon>
        <taxon>rosids</taxon>
        <taxon>fabids</taxon>
        <taxon>Malpighiales</taxon>
        <taxon>Linaceae</taxon>
        <taxon>Linum</taxon>
    </lineage>
</organism>
<comment type="caution">
    <text evidence="2">The sequence shown here is derived from an EMBL/GenBank/DDBJ whole genome shotgun (WGS) entry which is preliminary data.</text>
</comment>
<keyword evidence="3" id="KW-1185">Reference proteome</keyword>
<dbReference type="EMBL" id="CAMGYJ010000007">
    <property type="protein sequence ID" value="CAI0449236.1"/>
    <property type="molecule type" value="Genomic_DNA"/>
</dbReference>
<dbReference type="Proteomes" id="UP001154282">
    <property type="component" value="Unassembled WGS sequence"/>
</dbReference>
<evidence type="ECO:0000313" key="2">
    <source>
        <dbReference type="EMBL" id="CAI0452065.1"/>
    </source>
</evidence>
<dbReference type="AlphaFoldDB" id="A0AAV0N0K4"/>
<reference evidence="2" key="1">
    <citation type="submission" date="2022-08" db="EMBL/GenBank/DDBJ databases">
        <authorList>
            <person name="Gutierrez-Valencia J."/>
        </authorList>
    </citation>
    <scope>NUCLEOTIDE SEQUENCE</scope>
</reference>
<protein>
    <submittedName>
        <fullName evidence="2">Uncharacterized protein</fullName>
    </submittedName>
</protein>
<evidence type="ECO:0000313" key="3">
    <source>
        <dbReference type="Proteomes" id="UP001154282"/>
    </source>
</evidence>
<proteinExistence type="predicted"/>
<sequence>MDLDRRCFLIGGSDNSGRAIRVKDYLVVVRVWLGRRGWDSGDWDGEVEIGRTRWGGNPTWNGVPPHCPTMMVISRVKMKEMMTIQLLLNHQYGPR</sequence>
<evidence type="ECO:0000313" key="1">
    <source>
        <dbReference type="EMBL" id="CAI0449236.1"/>
    </source>
</evidence>
<gene>
    <name evidence="1" type="ORF">LITE_LOCUS30089</name>
    <name evidence="2" type="ORF">LITE_LOCUS31085</name>
</gene>
<dbReference type="EMBL" id="CAMGYJ010000007">
    <property type="protein sequence ID" value="CAI0452065.1"/>
    <property type="molecule type" value="Genomic_DNA"/>
</dbReference>
<accession>A0AAV0N0K4</accession>